<feature type="transmembrane region" description="Helical" evidence="5">
    <location>
        <begin position="160"/>
        <end position="177"/>
    </location>
</feature>
<feature type="domain" description="O-antigen ligase-related" evidence="6">
    <location>
        <begin position="190"/>
        <end position="318"/>
    </location>
</feature>
<organism evidence="7 8">
    <name type="scientific">Pelagerythrobacter marinus</name>
    <dbReference type="NCBI Taxonomy" id="538382"/>
    <lineage>
        <taxon>Bacteria</taxon>
        <taxon>Pseudomonadati</taxon>
        <taxon>Pseudomonadota</taxon>
        <taxon>Alphaproteobacteria</taxon>
        <taxon>Sphingomonadales</taxon>
        <taxon>Erythrobacteraceae</taxon>
        <taxon>Pelagerythrobacter</taxon>
    </lineage>
</organism>
<gene>
    <name evidence="7" type="ORF">GRI72_08195</name>
</gene>
<sequence length="398" mass="43984">MDVIISIGISALALLLAVVRLQSFRFVRPFMVFFALGAGQIHLALVALGVFLVSDLNLRGDGPRRDRVFIMVCMVFLAIVLATMLSDAGWRVLSELLQLAVYVGMFFLLRAAVYQPGQMDRLMAASAAGAVAVALLGLLLAAAGMTEAPAIFLARGANEASTFLVIMGVVPSVFLFIQTRKPRYLVFIGILFIAQIEATSRINILLSISSICVMLFFLWRSLWWRLGLVAAAVSGLVVNFALLEDVWERNRNYSYEERFALYEGGIALWEQRPWFGWGWGSSSEIVPRILLTDQGFPHFHSTYIQFLVELGVLGIFLTALWFIGSLKMIHRGFARQLPVECKAYLVAVHAALIGSGFTEAMLFGADRAVQVAFVYAVSLYISDLRPMSVAASDQEQAY</sequence>
<keyword evidence="3 5" id="KW-1133">Transmembrane helix</keyword>
<dbReference type="EMBL" id="WTYO01000003">
    <property type="protein sequence ID" value="MXO68804.1"/>
    <property type="molecule type" value="Genomic_DNA"/>
</dbReference>
<protein>
    <recommendedName>
        <fullName evidence="6">O-antigen ligase-related domain-containing protein</fullName>
    </recommendedName>
</protein>
<feature type="transmembrane region" description="Helical" evidence="5">
    <location>
        <begin position="184"/>
        <end position="217"/>
    </location>
</feature>
<evidence type="ECO:0000256" key="3">
    <source>
        <dbReference type="ARBA" id="ARBA00022989"/>
    </source>
</evidence>
<dbReference type="PANTHER" id="PTHR37422:SF13">
    <property type="entry name" value="LIPOPOLYSACCHARIDE BIOSYNTHESIS PROTEIN PA4999-RELATED"/>
    <property type="match status" value="1"/>
</dbReference>
<feature type="transmembrane region" description="Helical" evidence="5">
    <location>
        <begin position="96"/>
        <end position="113"/>
    </location>
</feature>
<keyword evidence="4 5" id="KW-0472">Membrane</keyword>
<keyword evidence="2 5" id="KW-0812">Transmembrane</keyword>
<comment type="subcellular location">
    <subcellularLocation>
        <location evidence="1">Membrane</location>
        <topology evidence="1">Multi-pass membrane protein</topology>
    </subcellularLocation>
</comment>
<reference evidence="7 8" key="1">
    <citation type="submission" date="2019-12" db="EMBL/GenBank/DDBJ databases">
        <title>Genomic-based taxomic classification of the family Erythrobacteraceae.</title>
        <authorList>
            <person name="Xu L."/>
        </authorList>
    </citation>
    <scope>NUCLEOTIDE SEQUENCE [LARGE SCALE GENOMIC DNA]</scope>
    <source>
        <strain evidence="7 8">H32</strain>
    </source>
</reference>
<keyword evidence="8" id="KW-1185">Reference proteome</keyword>
<feature type="transmembrane region" description="Helical" evidence="5">
    <location>
        <begin position="223"/>
        <end position="243"/>
    </location>
</feature>
<accession>A0ABW9UXY3</accession>
<evidence type="ECO:0000256" key="1">
    <source>
        <dbReference type="ARBA" id="ARBA00004141"/>
    </source>
</evidence>
<feature type="transmembrane region" description="Helical" evidence="5">
    <location>
        <begin position="343"/>
        <end position="363"/>
    </location>
</feature>
<dbReference type="InterPro" id="IPR007016">
    <property type="entry name" value="O-antigen_ligase-rel_domated"/>
</dbReference>
<feature type="transmembrane region" description="Helical" evidence="5">
    <location>
        <begin position="125"/>
        <end position="145"/>
    </location>
</feature>
<feature type="transmembrane region" description="Helical" evidence="5">
    <location>
        <begin position="303"/>
        <end position="323"/>
    </location>
</feature>
<name>A0ABW9UXY3_9SPHN</name>
<dbReference type="Proteomes" id="UP000444401">
    <property type="component" value="Unassembled WGS sequence"/>
</dbReference>
<feature type="transmembrane region" description="Helical" evidence="5">
    <location>
        <begin position="68"/>
        <end position="90"/>
    </location>
</feature>
<evidence type="ECO:0000256" key="2">
    <source>
        <dbReference type="ARBA" id="ARBA00022692"/>
    </source>
</evidence>
<proteinExistence type="predicted"/>
<dbReference type="Pfam" id="PF04932">
    <property type="entry name" value="Wzy_C"/>
    <property type="match status" value="1"/>
</dbReference>
<comment type="caution">
    <text evidence="7">The sequence shown here is derived from an EMBL/GenBank/DDBJ whole genome shotgun (WGS) entry which is preliminary data.</text>
</comment>
<evidence type="ECO:0000313" key="7">
    <source>
        <dbReference type="EMBL" id="MXO68804.1"/>
    </source>
</evidence>
<feature type="transmembrane region" description="Helical" evidence="5">
    <location>
        <begin position="31"/>
        <end position="56"/>
    </location>
</feature>
<evidence type="ECO:0000256" key="5">
    <source>
        <dbReference type="SAM" id="Phobius"/>
    </source>
</evidence>
<evidence type="ECO:0000313" key="8">
    <source>
        <dbReference type="Proteomes" id="UP000444401"/>
    </source>
</evidence>
<dbReference type="InterPro" id="IPR051533">
    <property type="entry name" value="WaaL-like"/>
</dbReference>
<evidence type="ECO:0000256" key="4">
    <source>
        <dbReference type="ARBA" id="ARBA00023136"/>
    </source>
</evidence>
<dbReference type="PANTHER" id="PTHR37422">
    <property type="entry name" value="TEICHURONIC ACID BIOSYNTHESIS PROTEIN TUAE"/>
    <property type="match status" value="1"/>
</dbReference>
<evidence type="ECO:0000259" key="6">
    <source>
        <dbReference type="Pfam" id="PF04932"/>
    </source>
</evidence>